<feature type="transmembrane region" description="Helical" evidence="4">
    <location>
        <begin position="167"/>
        <end position="187"/>
    </location>
</feature>
<feature type="transmembrane region" description="Helical" evidence="4">
    <location>
        <begin position="340"/>
        <end position="360"/>
    </location>
</feature>
<dbReference type="PROSITE" id="PS50850">
    <property type="entry name" value="MFS"/>
    <property type="match status" value="1"/>
</dbReference>
<feature type="transmembrane region" description="Helical" evidence="4">
    <location>
        <begin position="102"/>
        <end position="124"/>
    </location>
</feature>
<accession>A0A2T6CEJ6</accession>
<feature type="domain" description="Major facilitator superfamily (MFS) profile" evidence="5">
    <location>
        <begin position="14"/>
        <end position="398"/>
    </location>
</feature>
<feature type="transmembrane region" description="Helical" evidence="4">
    <location>
        <begin position="246"/>
        <end position="267"/>
    </location>
</feature>
<keyword evidence="3 4" id="KW-0472">Membrane</keyword>
<evidence type="ECO:0000259" key="5">
    <source>
        <dbReference type="PROSITE" id="PS50850"/>
    </source>
</evidence>
<name>A0A2T6CEJ6_9RHOB</name>
<feature type="transmembrane region" description="Helical" evidence="4">
    <location>
        <begin position="279"/>
        <end position="299"/>
    </location>
</feature>
<dbReference type="RefSeq" id="WP_025049298.1">
    <property type="nucleotide sequence ID" value="NZ_QBKU01000005.1"/>
</dbReference>
<dbReference type="OrthoDB" id="9796632at2"/>
<dbReference type="InterPro" id="IPR011701">
    <property type="entry name" value="MFS"/>
</dbReference>
<dbReference type="EMBL" id="QBKU01000005">
    <property type="protein sequence ID" value="PTX73906.1"/>
    <property type="molecule type" value="Genomic_DNA"/>
</dbReference>
<dbReference type="PANTHER" id="PTHR11360">
    <property type="entry name" value="MONOCARBOXYLATE TRANSPORTER"/>
    <property type="match status" value="1"/>
</dbReference>
<feature type="transmembrane region" description="Helical" evidence="4">
    <location>
        <begin position="136"/>
        <end position="155"/>
    </location>
</feature>
<reference evidence="6 7" key="1">
    <citation type="submission" date="2018-04" db="EMBL/GenBank/DDBJ databases">
        <title>Genomic Encyclopedia of Archaeal and Bacterial Type Strains, Phase II (KMG-II): from individual species to whole genera.</title>
        <authorList>
            <person name="Goeker M."/>
        </authorList>
    </citation>
    <scope>NUCLEOTIDE SEQUENCE [LARGE SCALE GENOMIC DNA]</scope>
    <source>
        <strain evidence="6 7">DSM 12244</strain>
    </source>
</reference>
<feature type="transmembrane region" description="Helical" evidence="4">
    <location>
        <begin position="372"/>
        <end position="393"/>
    </location>
</feature>
<keyword evidence="2 4" id="KW-1133">Transmembrane helix</keyword>
<dbReference type="GO" id="GO:0022857">
    <property type="term" value="F:transmembrane transporter activity"/>
    <property type="evidence" value="ECO:0007669"/>
    <property type="project" value="InterPro"/>
</dbReference>
<sequence>MQTIETDSRYSWFRLVLTLLVATIANAGMWAIIVIMPAVEAEFGTTRAEASLPYTLTMIGFALGNFYLGRAVDRFGVALSLIFAALTVALGLVLAIMSHSIVLLSAAQLIIGFASAIGFGPLIADISHWFVRRRGIAVALVASGNYLSGAIWPMLLAGVLQDSGWRAVYQVMAVVTLVGVIPLALALRRQVSDAAHEAAQLASSLNAQSSGLSPRALQYLLGLAGIGCCVAMSMPQVHIVSYCVDLGFGPVVGAEMLSLMLLGGVGSRVVSGLLADRLGGVRTLLIGSTLQCLALFLYLPAGGLVSLYVVSLVFGLSQGGIVPSYALIVREYMPAREAGARVGFVMMATIMGMALGGWLSGQIYDLSGSYHLAFINGIFWNGLNIAIMLWLLLRSKPRAPRGAVTA</sequence>
<feature type="transmembrane region" description="Helical" evidence="4">
    <location>
        <begin position="75"/>
        <end position="96"/>
    </location>
</feature>
<organism evidence="6 7">
    <name type="scientific">Sulfitobacter mediterraneus</name>
    <dbReference type="NCBI Taxonomy" id="83219"/>
    <lineage>
        <taxon>Bacteria</taxon>
        <taxon>Pseudomonadati</taxon>
        <taxon>Pseudomonadota</taxon>
        <taxon>Alphaproteobacteria</taxon>
        <taxon>Rhodobacterales</taxon>
        <taxon>Roseobacteraceae</taxon>
        <taxon>Sulfitobacter</taxon>
    </lineage>
</organism>
<feature type="transmembrane region" description="Helical" evidence="4">
    <location>
        <begin position="12"/>
        <end position="39"/>
    </location>
</feature>
<feature type="transmembrane region" description="Helical" evidence="4">
    <location>
        <begin position="51"/>
        <end position="68"/>
    </location>
</feature>
<evidence type="ECO:0000256" key="1">
    <source>
        <dbReference type="ARBA" id="ARBA00022692"/>
    </source>
</evidence>
<dbReference type="InterPro" id="IPR050327">
    <property type="entry name" value="Proton-linked_MCT"/>
</dbReference>
<gene>
    <name evidence="6" type="ORF">C8N31_105103</name>
</gene>
<protein>
    <submittedName>
        <fullName evidence="6">Sugar phosphate permease</fullName>
    </submittedName>
</protein>
<dbReference type="InterPro" id="IPR020846">
    <property type="entry name" value="MFS_dom"/>
</dbReference>
<evidence type="ECO:0000313" key="7">
    <source>
        <dbReference type="Proteomes" id="UP000244092"/>
    </source>
</evidence>
<dbReference type="Gene3D" id="1.20.1250.20">
    <property type="entry name" value="MFS general substrate transporter like domains"/>
    <property type="match status" value="2"/>
</dbReference>
<evidence type="ECO:0000256" key="3">
    <source>
        <dbReference type="ARBA" id="ARBA00023136"/>
    </source>
</evidence>
<comment type="caution">
    <text evidence="6">The sequence shown here is derived from an EMBL/GenBank/DDBJ whole genome shotgun (WGS) entry which is preliminary data.</text>
</comment>
<dbReference type="SUPFAM" id="SSF103473">
    <property type="entry name" value="MFS general substrate transporter"/>
    <property type="match status" value="1"/>
</dbReference>
<keyword evidence="1 4" id="KW-0812">Transmembrane</keyword>
<dbReference type="Proteomes" id="UP000244092">
    <property type="component" value="Unassembled WGS sequence"/>
</dbReference>
<dbReference type="PANTHER" id="PTHR11360:SF290">
    <property type="entry name" value="MONOCARBOXYLATE MFS PERMEASE"/>
    <property type="match status" value="1"/>
</dbReference>
<feature type="transmembrane region" description="Helical" evidence="4">
    <location>
        <begin position="305"/>
        <end position="328"/>
    </location>
</feature>
<evidence type="ECO:0000256" key="4">
    <source>
        <dbReference type="SAM" id="Phobius"/>
    </source>
</evidence>
<dbReference type="Pfam" id="PF07690">
    <property type="entry name" value="MFS_1"/>
    <property type="match status" value="1"/>
</dbReference>
<proteinExistence type="predicted"/>
<dbReference type="InterPro" id="IPR036259">
    <property type="entry name" value="MFS_trans_sf"/>
</dbReference>
<evidence type="ECO:0000313" key="6">
    <source>
        <dbReference type="EMBL" id="PTX73906.1"/>
    </source>
</evidence>
<evidence type="ECO:0000256" key="2">
    <source>
        <dbReference type="ARBA" id="ARBA00022989"/>
    </source>
</evidence>
<dbReference type="AlphaFoldDB" id="A0A2T6CEJ6"/>
<feature type="transmembrane region" description="Helical" evidence="4">
    <location>
        <begin position="216"/>
        <end position="234"/>
    </location>
</feature>